<dbReference type="PANTHER" id="PTHR23513">
    <property type="entry name" value="INTEGRAL MEMBRANE EFFLUX PROTEIN-RELATED"/>
    <property type="match status" value="1"/>
</dbReference>
<keyword evidence="5 7" id="KW-1133">Transmembrane helix</keyword>
<feature type="transmembrane region" description="Helical" evidence="7">
    <location>
        <begin position="279"/>
        <end position="300"/>
    </location>
</feature>
<dbReference type="PANTHER" id="PTHR23513:SF6">
    <property type="entry name" value="MAJOR FACILITATOR SUPERFAMILY ASSOCIATED DOMAIN-CONTAINING PROTEIN"/>
    <property type="match status" value="1"/>
</dbReference>
<keyword evidence="10" id="KW-1185">Reference proteome</keyword>
<proteinExistence type="predicted"/>
<evidence type="ECO:0000256" key="1">
    <source>
        <dbReference type="ARBA" id="ARBA00004651"/>
    </source>
</evidence>
<dbReference type="RefSeq" id="WP_324699559.1">
    <property type="nucleotide sequence ID" value="NZ_JPYA02000008.1"/>
</dbReference>
<feature type="transmembrane region" description="Helical" evidence="7">
    <location>
        <begin position="12"/>
        <end position="34"/>
    </location>
</feature>
<dbReference type="Gene3D" id="1.20.1250.20">
    <property type="entry name" value="MFS general substrate transporter like domains"/>
    <property type="match status" value="1"/>
</dbReference>
<feature type="transmembrane region" description="Helical" evidence="7">
    <location>
        <begin position="217"/>
        <end position="242"/>
    </location>
</feature>
<dbReference type="Pfam" id="PF05977">
    <property type="entry name" value="MFS_3"/>
    <property type="match status" value="1"/>
</dbReference>
<name>A0ABU6BKZ3_9BACL</name>
<evidence type="ECO:0000256" key="5">
    <source>
        <dbReference type="ARBA" id="ARBA00022989"/>
    </source>
</evidence>
<gene>
    <name evidence="9" type="ORF">EP10_003639</name>
</gene>
<evidence type="ECO:0000256" key="2">
    <source>
        <dbReference type="ARBA" id="ARBA00022448"/>
    </source>
</evidence>
<dbReference type="PROSITE" id="PS50850">
    <property type="entry name" value="MFS"/>
    <property type="match status" value="1"/>
</dbReference>
<organism evidence="9 10">
    <name type="scientific">Geobacillus icigianus</name>
    <dbReference type="NCBI Taxonomy" id="1430331"/>
    <lineage>
        <taxon>Bacteria</taxon>
        <taxon>Bacillati</taxon>
        <taxon>Bacillota</taxon>
        <taxon>Bacilli</taxon>
        <taxon>Bacillales</taxon>
        <taxon>Anoxybacillaceae</taxon>
        <taxon>Geobacillus</taxon>
    </lineage>
</organism>
<protein>
    <submittedName>
        <fullName evidence="9">Enterobactin exporter EntS</fullName>
    </submittedName>
</protein>
<feature type="transmembrane region" description="Helical" evidence="7">
    <location>
        <begin position="348"/>
        <end position="368"/>
    </location>
</feature>
<sequence length="420" mass="45989">MSKRLGRNFYHLLIAVSFSTFGDGLTLLAMPWLASTITSNTFSVSLVSASMTLPWLLFSLYIGALIDYYPKKKLMIVAAIIRIIVLIVLNVSILFKIISIPLLIFAAFLIGITKVVFDSTAQTLVPSIVSKDILEKANGYIMTSRLTMSDVVGRSIGGILISFGIFIPFALDIISLLATIPFLFLLKTTASLKNHALNKKNKLDILEGVKFVWRNQLLLTLALMGIGITLMFTSTLAIQVFYVKEILKLDSSGFGLLIAVGTIGSIIGSQSISLLKNKFGFNATILTSLLMMGFTLGSVGLTSNPFIVGILYFIASFFIVTFNICNLSLRQRIIPDNKLGRVGGVFQLLSWGMSPLGMLLGGGIVNLAEKYVSRDIALRIPNISLGIVYSVLFVVLFIALKKFNKELSMNNLRSKQAEQN</sequence>
<dbReference type="InterPro" id="IPR036259">
    <property type="entry name" value="MFS_trans_sf"/>
</dbReference>
<dbReference type="EMBL" id="JPYA02000008">
    <property type="protein sequence ID" value="MEB3752701.1"/>
    <property type="molecule type" value="Genomic_DNA"/>
</dbReference>
<evidence type="ECO:0000256" key="4">
    <source>
        <dbReference type="ARBA" id="ARBA00022692"/>
    </source>
</evidence>
<dbReference type="InterPro" id="IPR020846">
    <property type="entry name" value="MFS_dom"/>
</dbReference>
<reference evidence="9 10" key="1">
    <citation type="journal article" date="2014" name="Genome Announc.">
        <title>Draft Genome Sequence of Geobacillus icigianus Strain G1w1T Isolated from Hot Springs in the Valley of Geysers, Kamchatka (Russian Federation).</title>
        <authorList>
            <person name="Bryanskaya A.V."/>
            <person name="Rozanov A.S."/>
            <person name="Logacheva M.D."/>
            <person name="Kotenko A.V."/>
            <person name="Peltek S.E."/>
        </authorList>
    </citation>
    <scope>NUCLEOTIDE SEQUENCE [LARGE SCALE GENOMIC DNA]</scope>
    <source>
        <strain evidence="9 10">G1w1</strain>
    </source>
</reference>
<feature type="transmembrane region" description="Helical" evidence="7">
    <location>
        <begin position="97"/>
        <end position="117"/>
    </location>
</feature>
<keyword evidence="4 7" id="KW-0812">Transmembrane</keyword>
<evidence type="ECO:0000259" key="8">
    <source>
        <dbReference type="PROSITE" id="PS50850"/>
    </source>
</evidence>
<feature type="transmembrane region" description="Helical" evidence="7">
    <location>
        <begin position="306"/>
        <end position="327"/>
    </location>
</feature>
<dbReference type="CDD" id="cd06173">
    <property type="entry name" value="MFS_MefA_like"/>
    <property type="match status" value="1"/>
</dbReference>
<evidence type="ECO:0000256" key="3">
    <source>
        <dbReference type="ARBA" id="ARBA00022475"/>
    </source>
</evidence>
<evidence type="ECO:0000313" key="9">
    <source>
        <dbReference type="EMBL" id="MEB3752701.1"/>
    </source>
</evidence>
<dbReference type="InterPro" id="IPR010290">
    <property type="entry name" value="TM_effector"/>
</dbReference>
<keyword evidence="6 7" id="KW-0472">Membrane</keyword>
<keyword evidence="2" id="KW-0813">Transport</keyword>
<dbReference type="SUPFAM" id="SSF103473">
    <property type="entry name" value="MFS general substrate transporter"/>
    <property type="match status" value="1"/>
</dbReference>
<feature type="transmembrane region" description="Helical" evidence="7">
    <location>
        <begin position="40"/>
        <end position="62"/>
    </location>
</feature>
<comment type="caution">
    <text evidence="9">The sequence shown here is derived from an EMBL/GenBank/DDBJ whole genome shotgun (WGS) entry which is preliminary data.</text>
</comment>
<keyword evidence="3" id="KW-1003">Cell membrane</keyword>
<feature type="transmembrane region" description="Helical" evidence="7">
    <location>
        <begin position="380"/>
        <end position="400"/>
    </location>
</feature>
<evidence type="ECO:0000256" key="7">
    <source>
        <dbReference type="SAM" id="Phobius"/>
    </source>
</evidence>
<evidence type="ECO:0000313" key="10">
    <source>
        <dbReference type="Proteomes" id="UP000029267"/>
    </source>
</evidence>
<evidence type="ECO:0000256" key="6">
    <source>
        <dbReference type="ARBA" id="ARBA00023136"/>
    </source>
</evidence>
<comment type="subcellular location">
    <subcellularLocation>
        <location evidence="1">Cell membrane</location>
        <topology evidence="1">Multi-pass membrane protein</topology>
    </subcellularLocation>
</comment>
<feature type="domain" description="Major facilitator superfamily (MFS) profile" evidence="8">
    <location>
        <begin position="8"/>
        <end position="408"/>
    </location>
</feature>
<dbReference type="Proteomes" id="UP000029267">
    <property type="component" value="Unassembled WGS sequence"/>
</dbReference>
<feature type="transmembrane region" description="Helical" evidence="7">
    <location>
        <begin position="254"/>
        <end position="272"/>
    </location>
</feature>
<accession>A0ABU6BKZ3</accession>